<dbReference type="Pfam" id="PF13860">
    <property type="entry name" value="FlgD_ig"/>
    <property type="match status" value="1"/>
</dbReference>
<evidence type="ECO:0000259" key="2">
    <source>
        <dbReference type="Pfam" id="PF18560"/>
    </source>
</evidence>
<evidence type="ECO:0008006" key="4">
    <source>
        <dbReference type="Google" id="ProtNLM"/>
    </source>
</evidence>
<dbReference type="EMBL" id="BARV01001481">
    <property type="protein sequence ID" value="GAH96715.1"/>
    <property type="molecule type" value="Genomic_DNA"/>
</dbReference>
<dbReference type="AlphaFoldDB" id="X1KSW8"/>
<reference evidence="3" key="1">
    <citation type="journal article" date="2014" name="Front. Microbiol.">
        <title>High frequency of phylogenetically diverse reductive dehalogenase-homologous genes in deep subseafloor sedimentary metagenomes.</title>
        <authorList>
            <person name="Kawai M."/>
            <person name="Futagami T."/>
            <person name="Toyoda A."/>
            <person name="Takaki Y."/>
            <person name="Nishi S."/>
            <person name="Hori S."/>
            <person name="Arai W."/>
            <person name="Tsubouchi T."/>
            <person name="Morono Y."/>
            <person name="Uchiyama I."/>
            <person name="Ito T."/>
            <person name="Fujiyama A."/>
            <person name="Inagaki F."/>
            <person name="Takami H."/>
        </authorList>
    </citation>
    <scope>NUCLEOTIDE SEQUENCE</scope>
    <source>
        <strain evidence="3">Expedition CK06-06</strain>
    </source>
</reference>
<dbReference type="NCBIfam" id="TIGR04183">
    <property type="entry name" value="Por_Secre_tail"/>
    <property type="match status" value="1"/>
</dbReference>
<comment type="caution">
    <text evidence="3">The sequence shown here is derived from an EMBL/GenBank/DDBJ whole genome shotgun (WGS) entry which is preliminary data.</text>
</comment>
<dbReference type="InterPro" id="IPR025965">
    <property type="entry name" value="FlgD/Vpr_Ig-like"/>
</dbReference>
<evidence type="ECO:0000259" key="1">
    <source>
        <dbReference type="Pfam" id="PF13860"/>
    </source>
</evidence>
<sequence length="230" mass="24951">NIFTATSDKKLTSVCFYAATVNTSYEVYIYDTFSGGSFWGLWGSKTGTLTHPGYHTIYLASPISLTNGDDFAVVVKFTTPGYIYPIPVEYPEPGYSDAATANPGESYVSSNGSSWTDITSSYSNTNVCIKAIAGPISPSPDLTGLIVYPNPFRPGVGHTRIIFAALTEQATIRIFNIAGQLVKKQDVSGQYSWDWDVKNADGDELARGIYIWVVTNPAGEKRTGKIAIIK</sequence>
<organism evidence="3">
    <name type="scientific">marine sediment metagenome</name>
    <dbReference type="NCBI Taxonomy" id="412755"/>
    <lineage>
        <taxon>unclassified sequences</taxon>
        <taxon>metagenomes</taxon>
        <taxon>ecological metagenomes</taxon>
    </lineage>
</organism>
<name>X1KSW8_9ZZZZ</name>
<gene>
    <name evidence="3" type="ORF">S06H3_04271</name>
</gene>
<feature type="domain" description="FlgD/Vpr Ig-like" evidence="1">
    <location>
        <begin position="167"/>
        <end position="215"/>
    </location>
</feature>
<dbReference type="InterPro" id="IPR026444">
    <property type="entry name" value="Secre_tail"/>
</dbReference>
<protein>
    <recommendedName>
        <fullName evidence="4">FlgD Ig-like domain-containing protein</fullName>
    </recommendedName>
</protein>
<feature type="domain" description="Lectin-like" evidence="2">
    <location>
        <begin position="1"/>
        <end position="133"/>
    </location>
</feature>
<dbReference type="Pfam" id="PF18560">
    <property type="entry name" value="Lectin_like"/>
    <property type="match status" value="1"/>
</dbReference>
<feature type="non-terminal residue" evidence="3">
    <location>
        <position position="1"/>
    </location>
</feature>
<dbReference type="Gene3D" id="2.60.40.4070">
    <property type="match status" value="1"/>
</dbReference>
<proteinExistence type="predicted"/>
<accession>X1KSW8</accession>
<dbReference type="InterPro" id="IPR040528">
    <property type="entry name" value="Lectin-like"/>
</dbReference>
<evidence type="ECO:0000313" key="3">
    <source>
        <dbReference type="EMBL" id="GAH96715.1"/>
    </source>
</evidence>